<evidence type="ECO:0000313" key="4">
    <source>
        <dbReference type="Proteomes" id="UP000593562"/>
    </source>
</evidence>
<name>A0A7J7BZ29_TRIWF</name>
<dbReference type="AlphaFoldDB" id="A0A7J7BZ29"/>
<dbReference type="InterPro" id="IPR042277">
    <property type="entry name" value="IST1-like"/>
</dbReference>
<dbReference type="FunFam" id="1.20.1260.60:FF:000002">
    <property type="entry name" value="Vacuolar protein sorting-associated protein IST1"/>
    <property type="match status" value="1"/>
</dbReference>
<protein>
    <submittedName>
        <fullName evidence="3">Putative Regulator of Vps4 activity in the MVB pathway protein</fullName>
    </submittedName>
</protein>
<dbReference type="InParanoid" id="A0A7J7BZ29"/>
<feature type="compositionally biased region" description="Polar residues" evidence="2">
    <location>
        <begin position="235"/>
        <end position="253"/>
    </location>
</feature>
<comment type="caution">
    <text evidence="3">The sequence shown here is derived from an EMBL/GenBank/DDBJ whole genome shotgun (WGS) entry which is preliminary data.</text>
</comment>
<feature type="compositionally biased region" description="Basic and acidic residues" evidence="2">
    <location>
        <begin position="331"/>
        <end position="343"/>
    </location>
</feature>
<evidence type="ECO:0000256" key="2">
    <source>
        <dbReference type="SAM" id="MobiDB-lite"/>
    </source>
</evidence>
<dbReference type="GO" id="GO:0015031">
    <property type="term" value="P:protein transport"/>
    <property type="evidence" value="ECO:0007669"/>
    <property type="project" value="InterPro"/>
</dbReference>
<feature type="compositionally biased region" description="Polar residues" evidence="2">
    <location>
        <begin position="185"/>
        <end position="196"/>
    </location>
</feature>
<dbReference type="Proteomes" id="UP000593562">
    <property type="component" value="Unassembled WGS sequence"/>
</dbReference>
<proteinExistence type="inferred from homology"/>
<feature type="region of interest" description="Disordered" evidence="2">
    <location>
        <begin position="180"/>
        <end position="212"/>
    </location>
</feature>
<feature type="region of interest" description="Disordered" evidence="2">
    <location>
        <begin position="402"/>
        <end position="482"/>
    </location>
</feature>
<dbReference type="PANTHER" id="PTHR12161:SF60">
    <property type="entry name" value="REGULATOR OF VPS4 ACTIVITY IN THE MVB PATHWAY PROTEIN"/>
    <property type="match status" value="1"/>
</dbReference>
<dbReference type="Pfam" id="PF03398">
    <property type="entry name" value="Ist1"/>
    <property type="match status" value="1"/>
</dbReference>
<dbReference type="Gene3D" id="1.20.1260.60">
    <property type="entry name" value="Vacuolar protein sorting-associated protein Ist1"/>
    <property type="match status" value="1"/>
</dbReference>
<dbReference type="InterPro" id="IPR005061">
    <property type="entry name" value="Ist1"/>
</dbReference>
<reference evidence="3 4" key="1">
    <citation type="journal article" date="2020" name="Nat. Commun.">
        <title>Genome of Tripterygium wilfordii and identification of cytochrome P450 involved in triptolide biosynthesis.</title>
        <authorList>
            <person name="Tu L."/>
            <person name="Su P."/>
            <person name="Zhang Z."/>
            <person name="Gao L."/>
            <person name="Wang J."/>
            <person name="Hu T."/>
            <person name="Zhou J."/>
            <person name="Zhang Y."/>
            <person name="Zhao Y."/>
            <person name="Liu Y."/>
            <person name="Song Y."/>
            <person name="Tong Y."/>
            <person name="Lu Y."/>
            <person name="Yang J."/>
            <person name="Xu C."/>
            <person name="Jia M."/>
            <person name="Peters R.J."/>
            <person name="Huang L."/>
            <person name="Gao W."/>
        </authorList>
    </citation>
    <scope>NUCLEOTIDE SEQUENCE [LARGE SCALE GENOMIC DNA]</scope>
    <source>
        <strain evidence="4">cv. XIE 37</strain>
        <tissue evidence="3">Leaf</tissue>
    </source>
</reference>
<evidence type="ECO:0000256" key="1">
    <source>
        <dbReference type="ARBA" id="ARBA00005536"/>
    </source>
</evidence>
<feature type="region of interest" description="Disordered" evidence="2">
    <location>
        <begin position="231"/>
        <end position="390"/>
    </location>
</feature>
<keyword evidence="4" id="KW-1185">Reference proteome</keyword>
<comment type="similarity">
    <text evidence="1">Belongs to the IST1 family.</text>
</comment>
<dbReference type="EMBL" id="JAAARO010000022">
    <property type="protein sequence ID" value="KAF5726887.1"/>
    <property type="molecule type" value="Genomic_DNA"/>
</dbReference>
<gene>
    <name evidence="3" type="ORF">HS088_TW22G00572</name>
</gene>
<sequence>MGNLIFILHPESKSSTKTTKMRIEALKKKKGSVVKYLKSDIAELLRTGLDYNAYGRAEGLMIEQDRLSCYCMIDQFVGCISNNLSAMQKQRECPEECREAVASLIYATSRFSEFPELRDLRTLFIEKYGSSLESFTSKEFVEKLNSRTVTKEMKFQLLHDIAQEFSIDWDAKSLEQMLFKPPSPKQESTYDDSSNQKTDDDEYKQKKSRDEVIQEERKKLNNMGDYIAVKRNEKNLTSQARNDVINGGNNQRSSSDDEEVSVGRRYFTDPDSQLTSSTSVDSCSEEEVNSGRPFYSKFMPPYFKQKAEREESSLAEESSKLKNNIVAVANNHKDDSVQEEKPKPRSVRRRNLMPPPGRENIGSMGTNPASNTKLNGKKQKEPRDEMDEEEKELDELLMHYTKKDFLGEPREGKPYLKPPPSHYKHENAEGSTRQGNTKLAVPPGRAASMPAEPTMPTESSKSHARHNSLQPEIFPGHVHPKLPDYDDLAARIAVLKG</sequence>
<feature type="compositionally biased region" description="Basic and acidic residues" evidence="2">
    <location>
        <begin position="305"/>
        <end position="320"/>
    </location>
</feature>
<feature type="compositionally biased region" description="Polar residues" evidence="2">
    <location>
        <begin position="363"/>
        <end position="374"/>
    </location>
</feature>
<feature type="compositionally biased region" description="Polar residues" evidence="2">
    <location>
        <begin position="270"/>
        <end position="282"/>
    </location>
</feature>
<feature type="compositionally biased region" description="Basic and acidic residues" evidence="2">
    <location>
        <begin position="203"/>
        <end position="212"/>
    </location>
</feature>
<dbReference type="PANTHER" id="PTHR12161">
    <property type="entry name" value="IST1 FAMILY MEMBER"/>
    <property type="match status" value="1"/>
</dbReference>
<feature type="compositionally biased region" description="Basic and acidic residues" evidence="2">
    <location>
        <begin position="402"/>
        <end position="414"/>
    </location>
</feature>
<organism evidence="3 4">
    <name type="scientific">Tripterygium wilfordii</name>
    <name type="common">Thunder God vine</name>
    <dbReference type="NCBI Taxonomy" id="458696"/>
    <lineage>
        <taxon>Eukaryota</taxon>
        <taxon>Viridiplantae</taxon>
        <taxon>Streptophyta</taxon>
        <taxon>Embryophyta</taxon>
        <taxon>Tracheophyta</taxon>
        <taxon>Spermatophyta</taxon>
        <taxon>Magnoliopsida</taxon>
        <taxon>eudicotyledons</taxon>
        <taxon>Gunneridae</taxon>
        <taxon>Pentapetalae</taxon>
        <taxon>rosids</taxon>
        <taxon>fabids</taxon>
        <taxon>Celastrales</taxon>
        <taxon>Celastraceae</taxon>
        <taxon>Tripterygium</taxon>
    </lineage>
</organism>
<accession>A0A7J7BZ29</accession>
<evidence type="ECO:0000313" key="3">
    <source>
        <dbReference type="EMBL" id="KAF5726887.1"/>
    </source>
</evidence>